<dbReference type="GO" id="GO:0003700">
    <property type="term" value="F:DNA-binding transcription factor activity"/>
    <property type="evidence" value="ECO:0007669"/>
    <property type="project" value="InterPro"/>
</dbReference>
<sequence>MKTDDIEAFVAVVRCQSLSVAADTLQLTQSAITRRVQNFEDALGSELLDRNTKPLKPTAMGLRVYEQCREVLRAMDVLREIVAHDAIPSGILRLGVPQTVGDIVLLDALEQLKNAYPDLQTQVSNGWGNTLLERLENLELDAVAALFPVGRGFPEGIVGTVLARMKLQVVAARNSWKPRHGRRSSQLADCSERGWVLNPDGCGFRAGLERALLDQGLKLKTNLETFGTDLQMGLVAKNLGLGLIPEPLLQISRYRDELEIVNLGDFKPVVELWLLQPRFVGNLQGAIELFGRLITEHLESSA</sequence>
<dbReference type="InterPro" id="IPR036388">
    <property type="entry name" value="WH-like_DNA-bd_sf"/>
</dbReference>
<dbReference type="PANTHER" id="PTHR30126:SF39">
    <property type="entry name" value="HTH-TYPE TRANSCRIPTIONAL REGULATOR CYSL"/>
    <property type="match status" value="1"/>
</dbReference>
<dbReference type="InterPro" id="IPR000847">
    <property type="entry name" value="LysR_HTH_N"/>
</dbReference>
<dbReference type="Pfam" id="PF03466">
    <property type="entry name" value="LysR_substrate"/>
    <property type="match status" value="1"/>
</dbReference>
<dbReference type="AlphaFoldDB" id="A0A839SXT3"/>
<evidence type="ECO:0000256" key="4">
    <source>
        <dbReference type="ARBA" id="ARBA00023163"/>
    </source>
</evidence>
<dbReference type="FunFam" id="1.10.10.10:FF:000001">
    <property type="entry name" value="LysR family transcriptional regulator"/>
    <property type="match status" value="1"/>
</dbReference>
<proteinExistence type="inferred from homology"/>
<dbReference type="PANTHER" id="PTHR30126">
    <property type="entry name" value="HTH-TYPE TRANSCRIPTIONAL REGULATOR"/>
    <property type="match status" value="1"/>
</dbReference>
<reference evidence="6 7" key="1">
    <citation type="submission" date="2020-08" db="EMBL/GenBank/DDBJ databases">
        <title>Genomic Encyclopedia of Type Strains, Phase III (KMG-III): the genomes of soil and plant-associated and newly described type strains.</title>
        <authorList>
            <person name="Whitman W."/>
        </authorList>
    </citation>
    <scope>NUCLEOTIDE SEQUENCE [LARGE SCALE GENOMIC DNA]</scope>
    <source>
        <strain evidence="6 7">CECT 4462</strain>
    </source>
</reference>
<dbReference type="Proteomes" id="UP000549250">
    <property type="component" value="Unassembled WGS sequence"/>
</dbReference>
<evidence type="ECO:0000259" key="5">
    <source>
        <dbReference type="PROSITE" id="PS50931"/>
    </source>
</evidence>
<protein>
    <submittedName>
        <fullName evidence="6">DNA-binding transcriptional LysR family regulator</fullName>
    </submittedName>
</protein>
<feature type="domain" description="HTH lysR-type" evidence="5">
    <location>
        <begin position="1"/>
        <end position="58"/>
    </location>
</feature>
<dbReference type="RefSeq" id="WP_183165175.1">
    <property type="nucleotide sequence ID" value="NZ_JACHXI010000002.1"/>
</dbReference>
<evidence type="ECO:0000256" key="2">
    <source>
        <dbReference type="ARBA" id="ARBA00023015"/>
    </source>
</evidence>
<comment type="caution">
    <text evidence="6">The sequence shown here is derived from an EMBL/GenBank/DDBJ whole genome shotgun (WGS) entry which is preliminary data.</text>
</comment>
<evidence type="ECO:0000313" key="7">
    <source>
        <dbReference type="Proteomes" id="UP000549250"/>
    </source>
</evidence>
<dbReference type="GO" id="GO:0000976">
    <property type="term" value="F:transcription cis-regulatory region binding"/>
    <property type="evidence" value="ECO:0007669"/>
    <property type="project" value="TreeGrafter"/>
</dbReference>
<dbReference type="Gene3D" id="1.10.10.10">
    <property type="entry name" value="Winged helix-like DNA-binding domain superfamily/Winged helix DNA-binding domain"/>
    <property type="match status" value="1"/>
</dbReference>
<dbReference type="PROSITE" id="PS50931">
    <property type="entry name" value="HTH_LYSR"/>
    <property type="match status" value="1"/>
</dbReference>
<dbReference type="Gene3D" id="3.40.190.10">
    <property type="entry name" value="Periplasmic binding protein-like II"/>
    <property type="match status" value="2"/>
</dbReference>
<keyword evidence="4" id="KW-0804">Transcription</keyword>
<evidence type="ECO:0000313" key="6">
    <source>
        <dbReference type="EMBL" id="MBB3102171.1"/>
    </source>
</evidence>
<dbReference type="EMBL" id="JACHXI010000002">
    <property type="protein sequence ID" value="MBB3102171.1"/>
    <property type="molecule type" value="Genomic_DNA"/>
</dbReference>
<dbReference type="InterPro" id="IPR036390">
    <property type="entry name" value="WH_DNA-bd_sf"/>
</dbReference>
<dbReference type="InterPro" id="IPR005119">
    <property type="entry name" value="LysR_subst-bd"/>
</dbReference>
<keyword evidence="7" id="KW-1185">Reference proteome</keyword>
<accession>A0A839SXT3</accession>
<evidence type="ECO:0000256" key="3">
    <source>
        <dbReference type="ARBA" id="ARBA00023125"/>
    </source>
</evidence>
<dbReference type="Pfam" id="PF00126">
    <property type="entry name" value="HTH_1"/>
    <property type="match status" value="1"/>
</dbReference>
<comment type="similarity">
    <text evidence="1">Belongs to the LysR transcriptional regulatory family.</text>
</comment>
<keyword evidence="3 6" id="KW-0238">DNA-binding</keyword>
<dbReference type="SUPFAM" id="SSF46785">
    <property type="entry name" value="Winged helix' DNA-binding domain"/>
    <property type="match status" value="1"/>
</dbReference>
<gene>
    <name evidence="6" type="ORF">FHR87_000544</name>
</gene>
<organism evidence="6 7">
    <name type="scientific">Azomonas macrocytogenes</name>
    <name type="common">Azotobacter macrocytogenes</name>
    <dbReference type="NCBI Taxonomy" id="69962"/>
    <lineage>
        <taxon>Bacteria</taxon>
        <taxon>Pseudomonadati</taxon>
        <taxon>Pseudomonadota</taxon>
        <taxon>Gammaproteobacteria</taxon>
        <taxon>Pseudomonadales</taxon>
        <taxon>Pseudomonadaceae</taxon>
        <taxon>Azomonas</taxon>
    </lineage>
</organism>
<keyword evidence="2" id="KW-0805">Transcription regulation</keyword>
<dbReference type="CDD" id="cd05466">
    <property type="entry name" value="PBP2_LTTR_substrate"/>
    <property type="match status" value="1"/>
</dbReference>
<name>A0A839SXT3_AZOMA</name>
<evidence type="ECO:0000256" key="1">
    <source>
        <dbReference type="ARBA" id="ARBA00009437"/>
    </source>
</evidence>
<dbReference type="SUPFAM" id="SSF53850">
    <property type="entry name" value="Periplasmic binding protein-like II"/>
    <property type="match status" value="1"/>
</dbReference>